<dbReference type="EMBL" id="LAZR01016076">
    <property type="protein sequence ID" value="KKM06086.1"/>
    <property type="molecule type" value="Genomic_DNA"/>
</dbReference>
<dbReference type="AlphaFoldDB" id="A0A0F9JK15"/>
<protein>
    <submittedName>
        <fullName evidence="1">Uncharacterized protein</fullName>
    </submittedName>
</protein>
<organism evidence="1">
    <name type="scientific">marine sediment metagenome</name>
    <dbReference type="NCBI Taxonomy" id="412755"/>
    <lineage>
        <taxon>unclassified sequences</taxon>
        <taxon>metagenomes</taxon>
        <taxon>ecological metagenomes</taxon>
    </lineage>
</organism>
<reference evidence="1" key="1">
    <citation type="journal article" date="2015" name="Nature">
        <title>Complex archaea that bridge the gap between prokaryotes and eukaryotes.</title>
        <authorList>
            <person name="Spang A."/>
            <person name="Saw J.H."/>
            <person name="Jorgensen S.L."/>
            <person name="Zaremba-Niedzwiedzka K."/>
            <person name="Martijn J."/>
            <person name="Lind A.E."/>
            <person name="van Eijk R."/>
            <person name="Schleper C."/>
            <person name="Guy L."/>
            <person name="Ettema T.J."/>
        </authorList>
    </citation>
    <scope>NUCLEOTIDE SEQUENCE</scope>
</reference>
<sequence length="75" mass="8834">MSDKSLEWRLTWTMWPHAYRAPHNTEAIHSDEAAARRQLEGLLSMVAPHELRPCDMHVWSPKLESRPVQRGDWTE</sequence>
<accession>A0A0F9JK15</accession>
<name>A0A0F9JK15_9ZZZZ</name>
<comment type="caution">
    <text evidence="1">The sequence shown here is derived from an EMBL/GenBank/DDBJ whole genome shotgun (WGS) entry which is preliminary data.</text>
</comment>
<gene>
    <name evidence="1" type="ORF">LCGC14_1747560</name>
</gene>
<evidence type="ECO:0000313" key="1">
    <source>
        <dbReference type="EMBL" id="KKM06086.1"/>
    </source>
</evidence>
<proteinExistence type="predicted"/>